<gene>
    <name evidence="2" type="ORF">MoryE10_34300</name>
</gene>
<feature type="region of interest" description="Disordered" evidence="1">
    <location>
        <begin position="139"/>
        <end position="280"/>
    </location>
</feature>
<evidence type="ECO:0000313" key="2">
    <source>
        <dbReference type="EMBL" id="BBL72824.1"/>
    </source>
</evidence>
<evidence type="ECO:0000313" key="3">
    <source>
        <dbReference type="Proteomes" id="UP000824988"/>
    </source>
</evidence>
<organism evidence="2 3">
    <name type="scientific">Methylogaea oryzae</name>
    <dbReference type="NCBI Taxonomy" id="1295382"/>
    <lineage>
        <taxon>Bacteria</taxon>
        <taxon>Pseudomonadati</taxon>
        <taxon>Pseudomonadota</taxon>
        <taxon>Gammaproteobacteria</taxon>
        <taxon>Methylococcales</taxon>
        <taxon>Methylococcaceae</taxon>
        <taxon>Methylogaea</taxon>
    </lineage>
</organism>
<reference evidence="2" key="1">
    <citation type="submission" date="2019-06" db="EMBL/GenBank/DDBJ databases">
        <title>Complete genome sequence of Methylogaea oryzae strain JCM16910.</title>
        <authorList>
            <person name="Asakawa S."/>
        </authorList>
    </citation>
    <scope>NUCLEOTIDE SEQUENCE</scope>
    <source>
        <strain evidence="2">E10</strain>
    </source>
</reference>
<sequence length="280" mass="29231">MSDFFSHLLDCAQERAPTLQRRRPSLFEPRQDAGWNASPWGGTQLPDGEDAQAQPLGFAEPQPPAASALSQPVAAQPAQAPQPSAPRQEAMSHVIRRQIDTDNRGAVGNAAPQTVAANPPALLRVVETRVEHTVERLQPINPFAAQERQVEKAAPASVAAPTSAAKPSAVPTVQVDASIGAPSGARPSQPEGDGTEGKATPPPFAPSPPQPRRAALSSPQRRQSPPERPAASAPPTIQVTIGRVEIRATAGKPAAAPTARPAAPKLSLEDYLKSRSGGGR</sequence>
<dbReference type="RefSeq" id="WP_221047781.1">
    <property type="nucleotide sequence ID" value="NZ_AP019782.1"/>
</dbReference>
<feature type="region of interest" description="Disordered" evidence="1">
    <location>
        <begin position="1"/>
        <end position="116"/>
    </location>
</feature>
<dbReference type="Proteomes" id="UP000824988">
    <property type="component" value="Chromosome"/>
</dbReference>
<protein>
    <submittedName>
        <fullName evidence="2">Uncharacterized protein</fullName>
    </submittedName>
</protein>
<keyword evidence="3" id="KW-1185">Reference proteome</keyword>
<name>A0A8D5ALG6_9GAMM</name>
<evidence type="ECO:0000256" key="1">
    <source>
        <dbReference type="SAM" id="MobiDB-lite"/>
    </source>
</evidence>
<dbReference type="KEGG" id="moz:MoryE10_34300"/>
<accession>A0A8D5ALG6</accession>
<dbReference type="EMBL" id="AP019782">
    <property type="protein sequence ID" value="BBL72824.1"/>
    <property type="molecule type" value="Genomic_DNA"/>
</dbReference>
<dbReference type="AlphaFoldDB" id="A0A8D5ALG6"/>
<feature type="compositionally biased region" description="Low complexity" evidence="1">
    <location>
        <begin position="247"/>
        <end position="265"/>
    </location>
</feature>
<feature type="compositionally biased region" description="Low complexity" evidence="1">
    <location>
        <begin position="65"/>
        <end position="86"/>
    </location>
</feature>
<feature type="compositionally biased region" description="Low complexity" evidence="1">
    <location>
        <begin position="152"/>
        <end position="172"/>
    </location>
</feature>
<feature type="compositionally biased region" description="Pro residues" evidence="1">
    <location>
        <begin position="200"/>
        <end position="211"/>
    </location>
</feature>
<feature type="compositionally biased region" description="Low complexity" evidence="1">
    <location>
        <begin position="212"/>
        <end position="235"/>
    </location>
</feature>
<proteinExistence type="predicted"/>